<keyword evidence="3" id="KW-1185">Reference proteome</keyword>
<reference evidence="2 3" key="1">
    <citation type="submission" date="2024-06" db="EMBL/GenBank/DDBJ databases">
        <title>The Natural Products Discovery Center: Release of the First 8490 Sequenced Strains for Exploring Actinobacteria Biosynthetic Diversity.</title>
        <authorList>
            <person name="Kalkreuter E."/>
            <person name="Kautsar S.A."/>
            <person name="Yang D."/>
            <person name="Bader C.D."/>
            <person name="Teijaro C.N."/>
            <person name="Fluegel L."/>
            <person name="Davis C.M."/>
            <person name="Simpson J.R."/>
            <person name="Lauterbach L."/>
            <person name="Steele A.D."/>
            <person name="Gui C."/>
            <person name="Meng S."/>
            <person name="Li G."/>
            <person name="Viehrig K."/>
            <person name="Ye F."/>
            <person name="Su P."/>
            <person name="Kiefer A.F."/>
            <person name="Nichols A."/>
            <person name="Cepeda A.J."/>
            <person name="Yan W."/>
            <person name="Fan B."/>
            <person name="Jiang Y."/>
            <person name="Adhikari A."/>
            <person name="Zheng C.-J."/>
            <person name="Schuster L."/>
            <person name="Cowan T.M."/>
            <person name="Smanski M.J."/>
            <person name="Chevrette M.G."/>
            <person name="De Carvalho L.P.S."/>
            <person name="Shen B."/>
        </authorList>
    </citation>
    <scope>NUCLEOTIDE SEQUENCE [LARGE SCALE GENOMIC DNA]</scope>
    <source>
        <strain evidence="2 3">NPDC001694</strain>
    </source>
</reference>
<evidence type="ECO:0000256" key="1">
    <source>
        <dbReference type="SAM" id="MobiDB-lite"/>
    </source>
</evidence>
<evidence type="ECO:0000313" key="2">
    <source>
        <dbReference type="EMBL" id="MER6269598.1"/>
    </source>
</evidence>
<evidence type="ECO:0000313" key="3">
    <source>
        <dbReference type="Proteomes" id="UP001490365"/>
    </source>
</evidence>
<proteinExistence type="predicted"/>
<accession>A0ABV1TIT7</accession>
<name>A0ABV1TIT7_9ACTN</name>
<sequence>MTVNGRTYTSSDRPGAGTAGFGGMLLADALLDGFHHHGPPMGGPCGFGGGGGPGGPGGF</sequence>
<feature type="region of interest" description="Disordered" evidence="1">
    <location>
        <begin position="38"/>
        <end position="59"/>
    </location>
</feature>
<gene>
    <name evidence="2" type="ORF">ABT211_20205</name>
</gene>
<comment type="caution">
    <text evidence="2">The sequence shown here is derived from an EMBL/GenBank/DDBJ whole genome shotgun (WGS) entry which is preliminary data.</text>
</comment>
<feature type="compositionally biased region" description="Gly residues" evidence="1">
    <location>
        <begin position="43"/>
        <end position="59"/>
    </location>
</feature>
<dbReference type="EMBL" id="JBEOZM010000008">
    <property type="protein sequence ID" value="MER6269598.1"/>
    <property type="molecule type" value="Genomic_DNA"/>
</dbReference>
<dbReference type="RefSeq" id="WP_351958096.1">
    <property type="nucleotide sequence ID" value="NZ_JBEOZM010000008.1"/>
</dbReference>
<dbReference type="Proteomes" id="UP001490365">
    <property type="component" value="Unassembled WGS sequence"/>
</dbReference>
<organism evidence="2 3">
    <name type="scientific">Streptomyces sp. 900105755</name>
    <dbReference type="NCBI Taxonomy" id="3154389"/>
    <lineage>
        <taxon>Bacteria</taxon>
        <taxon>Bacillati</taxon>
        <taxon>Actinomycetota</taxon>
        <taxon>Actinomycetes</taxon>
        <taxon>Kitasatosporales</taxon>
        <taxon>Streptomycetaceae</taxon>
        <taxon>Streptomyces</taxon>
    </lineage>
</organism>
<protein>
    <submittedName>
        <fullName evidence="2">Uncharacterized protein</fullName>
    </submittedName>
</protein>